<dbReference type="PANTHER" id="PTHR32182">
    <property type="entry name" value="DNA REPLICATION AND REPAIR PROTEIN RECF"/>
    <property type="match status" value="1"/>
</dbReference>
<evidence type="ECO:0000313" key="2">
    <source>
        <dbReference type="Proteomes" id="UP000181898"/>
    </source>
</evidence>
<dbReference type="KEGG" id="ten:LPB136_13525"/>
<dbReference type="EMBL" id="CP018155">
    <property type="protein sequence ID" value="APG66330.1"/>
    <property type="molecule type" value="Genomic_DNA"/>
</dbReference>
<dbReference type="SUPFAM" id="SSF52540">
    <property type="entry name" value="P-loop containing nucleoside triphosphate hydrolases"/>
    <property type="match status" value="1"/>
</dbReference>
<organism evidence="1 2">
    <name type="scientific">Tenacibaculum todarodis</name>
    <dbReference type="NCBI Taxonomy" id="1850252"/>
    <lineage>
        <taxon>Bacteria</taxon>
        <taxon>Pseudomonadati</taxon>
        <taxon>Bacteroidota</taxon>
        <taxon>Flavobacteriia</taxon>
        <taxon>Flavobacteriales</taxon>
        <taxon>Flavobacteriaceae</taxon>
        <taxon>Tenacibaculum</taxon>
    </lineage>
</organism>
<dbReference type="GO" id="GO:0006302">
    <property type="term" value="P:double-strand break repair"/>
    <property type="evidence" value="ECO:0007669"/>
    <property type="project" value="TreeGrafter"/>
</dbReference>
<dbReference type="Proteomes" id="UP000181898">
    <property type="component" value="Chromosome"/>
</dbReference>
<evidence type="ECO:0008006" key="3">
    <source>
        <dbReference type="Google" id="ProtNLM"/>
    </source>
</evidence>
<name>A0A1L3JMF4_9FLAO</name>
<evidence type="ECO:0000313" key="1">
    <source>
        <dbReference type="EMBL" id="APG66330.1"/>
    </source>
</evidence>
<dbReference type="STRING" id="1850252.LPB136_13525"/>
<dbReference type="AlphaFoldDB" id="A0A1L3JMF4"/>
<gene>
    <name evidence="1" type="ORF">LPB136_13525</name>
</gene>
<proteinExistence type="predicted"/>
<dbReference type="PANTHER" id="PTHR32182:SF23">
    <property type="entry name" value="ATP BINDING PROTEIN"/>
    <property type="match status" value="1"/>
</dbReference>
<dbReference type="InterPro" id="IPR027417">
    <property type="entry name" value="P-loop_NTPase"/>
</dbReference>
<keyword evidence="2" id="KW-1185">Reference proteome</keyword>
<reference evidence="1 2" key="1">
    <citation type="submission" date="2016-11" db="EMBL/GenBank/DDBJ databases">
        <title>Tenacibaculum sp. LPB0136, isolated from marine environment.</title>
        <authorList>
            <person name="Kim E."/>
            <person name="Yi H."/>
        </authorList>
    </citation>
    <scope>NUCLEOTIDE SEQUENCE [LARGE SCALE GENOMIC DNA]</scope>
    <source>
        <strain evidence="1 2">LPB0136</strain>
    </source>
</reference>
<protein>
    <recommendedName>
        <fullName evidence="3">ATPase AAA-type core domain-containing protein</fullName>
    </recommendedName>
</protein>
<sequence>MLKEDKLYSFYQDYKFHYQGNDITKKVINITFNSNIPDNFYFVKDNDKRENDLKINISAVVGKNGSGKSSLLDLFYFFLYVLSIKHNIIDTSSGNEMIDFYGFNCEIYYETKKGIFKSKIDRNEDQFYSLISGSWREELIDFSDFFYSIALNYSMYGLNSDGNAWYRSLFHKNDGYQTPLVINPYRNEGIINVNSELHLSQSRTLLNLSLLKDDNPIIVNDKRISEIEFVMDFAKNDKIVINNYKAYPFWDIMEECEKKEEIGFLKLFNLIAKEMIGYEMNIYESEELRESLQRDKKYEPNIIKYYENLEKTVNYSEVKFQLVKYVINKFFKICLSNPLEYDLFIKIDKDQGFNIFLLSDIRNAIKKINKDRSHITLKLIQALYSVKDDYYKFIDTFNRIKTNDVDKMSNYSFNIKWKKIKTIINNSLILNGKKLNDKLEVIPSAFVKPILKVAGNNIYDYKFLSSGEQQLSNTLQTISYHLNNINSVHYSSSDFKKNYPYVNILLDEIELYFHPDFQRKFISNLLKMLETLSIEKIDSINFIFFTHSPFILSDIPSSNILRLNAGEPDSFKESEKTFGANIHELLNHSFFMRTTVGEFSKEKINQFIKKLNDTIKNRNDEKPRLLKRSIKELEALGGQAFIELIGDSLVKDKLLQMYFLATEKNDKEGLKKYYLSKLENLN</sequence>
<dbReference type="Gene3D" id="3.40.50.300">
    <property type="entry name" value="P-loop containing nucleotide triphosphate hydrolases"/>
    <property type="match status" value="1"/>
</dbReference>
<dbReference type="CDD" id="cd00267">
    <property type="entry name" value="ABC_ATPase"/>
    <property type="match status" value="1"/>
</dbReference>
<accession>A0A1L3JMF4</accession>
<dbReference type="GO" id="GO:0000731">
    <property type="term" value="P:DNA synthesis involved in DNA repair"/>
    <property type="evidence" value="ECO:0007669"/>
    <property type="project" value="TreeGrafter"/>
</dbReference>